<evidence type="ECO:0000313" key="1">
    <source>
        <dbReference type="EMBL" id="ARM69881.1"/>
    </source>
</evidence>
<evidence type="ECO:0000313" key="2">
    <source>
        <dbReference type="Proteomes" id="UP000240994"/>
    </source>
</evidence>
<gene>
    <name evidence="1" type="ORF">BSP101_0044</name>
</gene>
<dbReference type="EMBL" id="KY787213">
    <property type="protein sequence ID" value="ARM69881.1"/>
    <property type="molecule type" value="Genomic_DNA"/>
</dbReference>
<protein>
    <submittedName>
        <fullName evidence="1">Uncharacterized protein</fullName>
    </submittedName>
</protein>
<reference evidence="1 2" key="1">
    <citation type="submission" date="2017-03" db="EMBL/GenBank/DDBJ databases">
        <title>Complete Genome Sequence of Salmonella Typhimurium baceriophage BSP101.</title>
        <authorList>
            <person name="Bai J."/>
            <person name="Ryu S."/>
        </authorList>
    </citation>
    <scope>NUCLEOTIDE SEQUENCE [LARGE SCALE GENOMIC DNA]</scope>
</reference>
<name>A0A2P0QGG8_9CAUD</name>
<proteinExistence type="predicted"/>
<keyword evidence="2" id="KW-1185">Reference proteome</keyword>
<organism evidence="1 2">
    <name type="scientific">Salmonella phage BSP101</name>
    <dbReference type="NCBI Taxonomy" id="1958914"/>
    <lineage>
        <taxon>Viruses</taxon>
        <taxon>Duplodnaviria</taxon>
        <taxon>Heunggongvirae</taxon>
        <taxon>Uroviricota</taxon>
        <taxon>Caudoviricetes</taxon>
        <taxon>Pantevenvirales</taxon>
        <taxon>Ackermannviridae</taxon>
        <taxon>Cvivirinae</taxon>
        <taxon>Kuttervirus</taxon>
        <taxon>Kuttervirus BSP101</taxon>
    </lineage>
</organism>
<accession>A0A2P0QGG8</accession>
<dbReference type="Proteomes" id="UP000240994">
    <property type="component" value="Segment"/>
</dbReference>
<sequence length="39" mass="4291">MIKQVGSDDNGRLYDTILLDIESAKHLHAVLGEILNLKG</sequence>